<keyword evidence="3 5" id="KW-1133">Transmembrane helix</keyword>
<comment type="subcellular location">
    <subcellularLocation>
        <location evidence="1">Membrane</location>
        <topology evidence="1">Multi-pass membrane protein</topology>
    </subcellularLocation>
</comment>
<dbReference type="PANTHER" id="PTHR34292:SF2">
    <property type="entry name" value="OUTER SPORE WALL PROTEIN LDS1"/>
    <property type="match status" value="1"/>
</dbReference>
<dbReference type="Pfam" id="PF07264">
    <property type="entry name" value="EI24"/>
    <property type="match status" value="1"/>
</dbReference>
<dbReference type="AlphaFoldDB" id="A0A179FTD9"/>
<evidence type="ECO:0000256" key="4">
    <source>
        <dbReference type="ARBA" id="ARBA00023136"/>
    </source>
</evidence>
<dbReference type="KEGG" id="pchm:VFPPC_04703"/>
<organism evidence="6 7">
    <name type="scientific">Pochonia chlamydosporia 170</name>
    <dbReference type="NCBI Taxonomy" id="1380566"/>
    <lineage>
        <taxon>Eukaryota</taxon>
        <taxon>Fungi</taxon>
        <taxon>Dikarya</taxon>
        <taxon>Ascomycota</taxon>
        <taxon>Pezizomycotina</taxon>
        <taxon>Sordariomycetes</taxon>
        <taxon>Hypocreomycetidae</taxon>
        <taxon>Hypocreales</taxon>
        <taxon>Clavicipitaceae</taxon>
        <taxon>Pochonia</taxon>
    </lineage>
</organism>
<dbReference type="GeneID" id="28848007"/>
<gene>
    <name evidence="6" type="ORF">VFPPC_04703</name>
</gene>
<dbReference type="GO" id="GO:0005628">
    <property type="term" value="C:prospore membrane"/>
    <property type="evidence" value="ECO:0007669"/>
    <property type="project" value="TreeGrafter"/>
</dbReference>
<feature type="transmembrane region" description="Helical" evidence="5">
    <location>
        <begin position="240"/>
        <end position="261"/>
    </location>
</feature>
<dbReference type="InterPro" id="IPR052786">
    <property type="entry name" value="Spore_wall_assembly"/>
</dbReference>
<keyword evidence="7" id="KW-1185">Reference proteome</keyword>
<accession>A0A179FTD9</accession>
<reference evidence="6 7" key="1">
    <citation type="journal article" date="2016" name="PLoS Pathog.">
        <title>Biosynthesis of antibiotic leucinostatins in bio-control fungus Purpureocillium lilacinum and their inhibition on phytophthora revealed by genome mining.</title>
        <authorList>
            <person name="Wang G."/>
            <person name="Liu Z."/>
            <person name="Lin R."/>
            <person name="Li E."/>
            <person name="Mao Z."/>
            <person name="Ling J."/>
            <person name="Yang Y."/>
            <person name="Yin W.B."/>
            <person name="Xie B."/>
        </authorList>
    </citation>
    <scope>NUCLEOTIDE SEQUENCE [LARGE SCALE GENOMIC DNA]</scope>
    <source>
        <strain evidence="6">170</strain>
    </source>
</reference>
<evidence type="ECO:0000256" key="1">
    <source>
        <dbReference type="ARBA" id="ARBA00004141"/>
    </source>
</evidence>
<dbReference type="PANTHER" id="PTHR34292">
    <property type="entry name" value="OUTER SPORE WALL PROTEIN LDS1"/>
    <property type="match status" value="1"/>
</dbReference>
<evidence type="ECO:0000313" key="7">
    <source>
        <dbReference type="Proteomes" id="UP000078397"/>
    </source>
</evidence>
<sequence length="317" mass="35238">MAESSKESKSRTSRVVDSVNEKAQGILKEDLGKAKGVAYQALKSKAYLYPIKGIFYFLSHRSLWEPFTSKLGSYLTLSASVIGGMFAFTYLPQLAVLVFTSGPLAVFSTVLLVLNESSTITNIISRNWILQQSILDTFDGTLISRNAISMVREGREVKSGSDPIKRLGKTLKSPFTKLSPTAIIRYIMYLPLNFIPVVGTATFLFLQARMRGTLVHGRYFQLKNWSASQRREWLDKHTGAYTAFGFVATLLEMIPVANIFFTYTNTGEALRNLFCIIIGADKRVVGAALWAADIEELNTSMTDETAPTVREAAKKLQ</sequence>
<comment type="caution">
    <text evidence="6">The sequence shown here is derived from an EMBL/GenBank/DDBJ whole genome shotgun (WGS) entry which is preliminary data.</text>
</comment>
<evidence type="ECO:0000256" key="3">
    <source>
        <dbReference type="ARBA" id="ARBA00022989"/>
    </source>
</evidence>
<name>A0A179FTD9_METCM</name>
<dbReference type="GO" id="GO:0005811">
    <property type="term" value="C:lipid droplet"/>
    <property type="evidence" value="ECO:0007669"/>
    <property type="project" value="TreeGrafter"/>
</dbReference>
<feature type="transmembrane region" description="Helical" evidence="5">
    <location>
        <begin position="71"/>
        <end position="88"/>
    </location>
</feature>
<keyword evidence="4 5" id="KW-0472">Membrane</keyword>
<evidence type="ECO:0000256" key="5">
    <source>
        <dbReference type="SAM" id="Phobius"/>
    </source>
</evidence>
<feature type="transmembrane region" description="Helical" evidence="5">
    <location>
        <begin position="186"/>
        <end position="206"/>
    </location>
</feature>
<dbReference type="GO" id="GO:0005619">
    <property type="term" value="C:ascospore wall"/>
    <property type="evidence" value="ECO:0007669"/>
    <property type="project" value="TreeGrafter"/>
</dbReference>
<protein>
    <submittedName>
        <fullName evidence="6">Protein family CysZ</fullName>
    </submittedName>
</protein>
<dbReference type="Proteomes" id="UP000078397">
    <property type="component" value="Unassembled WGS sequence"/>
</dbReference>
<dbReference type="EMBL" id="LSBJ02000003">
    <property type="protein sequence ID" value="OAQ68470.1"/>
    <property type="molecule type" value="Genomic_DNA"/>
</dbReference>
<keyword evidence="2 5" id="KW-0812">Transmembrane</keyword>
<dbReference type="RefSeq" id="XP_018145320.1">
    <property type="nucleotide sequence ID" value="XM_018284013.1"/>
</dbReference>
<dbReference type="InterPro" id="IPR059112">
    <property type="entry name" value="CysZ/EI24"/>
</dbReference>
<dbReference type="OrthoDB" id="10012223at2759"/>
<feature type="transmembrane region" description="Helical" evidence="5">
    <location>
        <begin position="94"/>
        <end position="114"/>
    </location>
</feature>
<evidence type="ECO:0000256" key="2">
    <source>
        <dbReference type="ARBA" id="ARBA00022692"/>
    </source>
</evidence>
<proteinExistence type="predicted"/>
<dbReference type="STRING" id="1380566.A0A179FTD9"/>
<evidence type="ECO:0000313" key="6">
    <source>
        <dbReference type="EMBL" id="OAQ68470.1"/>
    </source>
</evidence>